<dbReference type="SUPFAM" id="SSF51391">
    <property type="entry name" value="Thiamin phosphate synthase"/>
    <property type="match status" value="1"/>
</dbReference>
<protein>
    <submittedName>
        <fullName evidence="4">Thiamine-phosphate pyrophosphorylase</fullName>
    </submittedName>
</protein>
<name>A0A2V3UNY1_9HYPH</name>
<organism evidence="4 5">
    <name type="scientific">Chelatococcus asaccharovorans</name>
    <dbReference type="NCBI Taxonomy" id="28210"/>
    <lineage>
        <taxon>Bacteria</taxon>
        <taxon>Pseudomonadati</taxon>
        <taxon>Pseudomonadota</taxon>
        <taxon>Alphaproteobacteria</taxon>
        <taxon>Hyphomicrobiales</taxon>
        <taxon>Chelatococcaceae</taxon>
        <taxon>Chelatococcus</taxon>
    </lineage>
</organism>
<dbReference type="InterPro" id="IPR013785">
    <property type="entry name" value="Aldolase_TIM"/>
</dbReference>
<dbReference type="PANTHER" id="PTHR20857:SF15">
    <property type="entry name" value="THIAMINE-PHOSPHATE SYNTHASE"/>
    <property type="match status" value="1"/>
</dbReference>
<dbReference type="InterPro" id="IPR036206">
    <property type="entry name" value="ThiamineP_synth_sf"/>
</dbReference>
<evidence type="ECO:0000256" key="1">
    <source>
        <dbReference type="ARBA" id="ARBA00004948"/>
    </source>
</evidence>
<comment type="caution">
    <text evidence="4">The sequence shown here is derived from an EMBL/GenBank/DDBJ whole genome shotgun (WGS) entry which is preliminary data.</text>
</comment>
<evidence type="ECO:0000313" key="5">
    <source>
        <dbReference type="Proteomes" id="UP000248021"/>
    </source>
</evidence>
<sequence length="207" mass="20882">MLPQPPLLVVSDRRQAVRPLPEIAAEIFAGGCRWFSLREKDLSRDAQIALLLEIKASAHTFGAVVSVHGDLAVAEAAGVGVHLAAAGDAQAARDRLGPDVLVGQSVHNPAEAAAAPAAALDYVVAGPAFPTASKPGYGPALGPEGLAAIVAATTLPVIAIGGIDAAAIPSCRRAGVAGVAVMGGVMRAEDPATEVRELLRAWNSATP</sequence>
<evidence type="ECO:0000256" key="2">
    <source>
        <dbReference type="ARBA" id="ARBA00022977"/>
    </source>
</evidence>
<proteinExistence type="predicted"/>
<dbReference type="EMBL" id="QJJK01000003">
    <property type="protein sequence ID" value="PXW61830.1"/>
    <property type="molecule type" value="Genomic_DNA"/>
</dbReference>
<reference evidence="4 5" key="1">
    <citation type="submission" date="2018-05" db="EMBL/GenBank/DDBJ databases">
        <title>Genomic Encyclopedia of Type Strains, Phase IV (KMG-IV): sequencing the most valuable type-strain genomes for metagenomic binning, comparative biology and taxonomic classification.</title>
        <authorList>
            <person name="Goeker M."/>
        </authorList>
    </citation>
    <scope>NUCLEOTIDE SEQUENCE [LARGE SCALE GENOMIC DNA]</scope>
    <source>
        <strain evidence="4 5">DSM 6462</strain>
    </source>
</reference>
<dbReference type="GO" id="GO:0004789">
    <property type="term" value="F:thiamine-phosphate diphosphorylase activity"/>
    <property type="evidence" value="ECO:0007669"/>
    <property type="project" value="TreeGrafter"/>
</dbReference>
<dbReference type="GO" id="GO:0009228">
    <property type="term" value="P:thiamine biosynthetic process"/>
    <property type="evidence" value="ECO:0007669"/>
    <property type="project" value="UniProtKB-KW"/>
</dbReference>
<dbReference type="RefSeq" id="WP_110374118.1">
    <property type="nucleotide sequence ID" value="NZ_JAHBRY010000001.1"/>
</dbReference>
<dbReference type="Pfam" id="PF02581">
    <property type="entry name" value="TMP-TENI"/>
    <property type="match status" value="1"/>
</dbReference>
<dbReference type="GO" id="GO:0005737">
    <property type="term" value="C:cytoplasm"/>
    <property type="evidence" value="ECO:0007669"/>
    <property type="project" value="TreeGrafter"/>
</dbReference>
<evidence type="ECO:0000259" key="3">
    <source>
        <dbReference type="Pfam" id="PF02581"/>
    </source>
</evidence>
<gene>
    <name evidence="4" type="ORF">C7450_103349</name>
</gene>
<evidence type="ECO:0000313" key="4">
    <source>
        <dbReference type="EMBL" id="PXW61830.1"/>
    </source>
</evidence>
<dbReference type="PANTHER" id="PTHR20857">
    <property type="entry name" value="THIAMINE-PHOSPHATE PYROPHOSPHORYLASE"/>
    <property type="match status" value="1"/>
</dbReference>
<dbReference type="Gene3D" id="3.20.20.70">
    <property type="entry name" value="Aldolase class I"/>
    <property type="match status" value="1"/>
</dbReference>
<accession>A0A2V3UNY1</accession>
<dbReference type="Proteomes" id="UP000248021">
    <property type="component" value="Unassembled WGS sequence"/>
</dbReference>
<dbReference type="InterPro" id="IPR022998">
    <property type="entry name" value="ThiamineP_synth_TenI"/>
</dbReference>
<feature type="domain" description="Thiamine phosphate synthase/TenI" evidence="3">
    <location>
        <begin position="8"/>
        <end position="184"/>
    </location>
</feature>
<dbReference type="OrthoDB" id="9815348at2"/>
<dbReference type="CDD" id="cd00564">
    <property type="entry name" value="TMP_TenI"/>
    <property type="match status" value="1"/>
</dbReference>
<keyword evidence="2" id="KW-0784">Thiamine biosynthesis</keyword>
<keyword evidence="5" id="KW-1185">Reference proteome</keyword>
<dbReference type="AlphaFoldDB" id="A0A2V3UNY1"/>
<comment type="pathway">
    <text evidence="1">Cofactor biosynthesis; thiamine diphosphate biosynthesis.</text>
</comment>